<dbReference type="PANTHER" id="PTHR30041">
    <property type="entry name" value="ARSENATE REDUCTASE"/>
    <property type="match status" value="1"/>
</dbReference>
<evidence type="ECO:0000256" key="1">
    <source>
        <dbReference type="PROSITE-ProRule" id="PRU01282"/>
    </source>
</evidence>
<dbReference type="AlphaFoldDB" id="A0A0F5YBN0"/>
<dbReference type="OrthoDB" id="9808142at2"/>
<dbReference type="Proteomes" id="UP000033607">
    <property type="component" value="Unassembled WGS sequence"/>
</dbReference>
<dbReference type="InterPro" id="IPR036249">
    <property type="entry name" value="Thioredoxin-like_sf"/>
</dbReference>
<protein>
    <recommendedName>
        <fullName evidence="4">Nitrogenase-associated protein</fullName>
    </recommendedName>
</protein>
<dbReference type="InterPro" id="IPR006503">
    <property type="entry name" value="Nase-assoc"/>
</dbReference>
<dbReference type="RefSeq" id="WP_046280455.1">
    <property type="nucleotide sequence ID" value="NZ_LATL02000283.1"/>
</dbReference>
<proteinExistence type="inferred from homology"/>
<sequence length="148" mass="16325">MANVVFYEKPGCKNNTKQKALLQAAGHNLDARSLLTESWTPEKLRPFFGDLPVTDWFNRSAPRIKSGEVDPGQVDAETALNLMIADPLLIRRPLIQVGEIYRVGFDQDSIAAWIGLNPTSSIAEDLETCPRSHAETPCKTSADSISTR</sequence>
<evidence type="ECO:0000313" key="2">
    <source>
        <dbReference type="EMBL" id="KKD36304.1"/>
    </source>
</evidence>
<dbReference type="Gene3D" id="3.40.30.10">
    <property type="entry name" value="Glutaredoxin"/>
    <property type="match status" value="1"/>
</dbReference>
<dbReference type="Pfam" id="PF03960">
    <property type="entry name" value="ArsC"/>
    <property type="match status" value="1"/>
</dbReference>
<dbReference type="EMBL" id="LATL02000283">
    <property type="protein sequence ID" value="KKD36304.1"/>
    <property type="molecule type" value="Genomic_DNA"/>
</dbReference>
<reference evidence="2 3" key="1">
    <citation type="submission" date="2015-06" db="EMBL/GenBank/DDBJ databases">
        <title>Draft genome assembly of filamentous brackish cyanobacterium Limnoraphis robusta strain CS-951.</title>
        <authorList>
            <person name="Willis A."/>
            <person name="Parks M."/>
            <person name="Burford M.A."/>
        </authorList>
    </citation>
    <scope>NUCLEOTIDE SEQUENCE [LARGE SCALE GENOMIC DNA]</scope>
    <source>
        <strain evidence="2 3">CS-951</strain>
    </source>
</reference>
<dbReference type="NCBIfam" id="TIGR01616">
    <property type="entry name" value="nitro_assoc"/>
    <property type="match status" value="1"/>
</dbReference>
<dbReference type="SUPFAM" id="SSF52833">
    <property type="entry name" value="Thioredoxin-like"/>
    <property type="match status" value="1"/>
</dbReference>
<name>A0A0F5YBN0_9CYAN</name>
<dbReference type="CDD" id="cd03033">
    <property type="entry name" value="ArsC_15kD"/>
    <property type="match status" value="1"/>
</dbReference>
<gene>
    <name evidence="2" type="ORF">WN50_20515</name>
</gene>
<comment type="similarity">
    <text evidence="1">Belongs to the ArsC family.</text>
</comment>
<evidence type="ECO:0000313" key="3">
    <source>
        <dbReference type="Proteomes" id="UP000033607"/>
    </source>
</evidence>
<dbReference type="PATRIC" id="fig|1637645.4.peg.5603"/>
<dbReference type="PANTHER" id="PTHR30041:SF8">
    <property type="entry name" value="PROTEIN YFFB"/>
    <property type="match status" value="1"/>
</dbReference>
<dbReference type="PROSITE" id="PS51353">
    <property type="entry name" value="ARSC"/>
    <property type="match status" value="1"/>
</dbReference>
<organism evidence="2 3">
    <name type="scientific">Limnoraphis robusta CS-951</name>
    <dbReference type="NCBI Taxonomy" id="1637645"/>
    <lineage>
        <taxon>Bacteria</taxon>
        <taxon>Bacillati</taxon>
        <taxon>Cyanobacteriota</taxon>
        <taxon>Cyanophyceae</taxon>
        <taxon>Oscillatoriophycideae</taxon>
        <taxon>Oscillatoriales</taxon>
        <taxon>Sirenicapillariaceae</taxon>
        <taxon>Limnoraphis</taxon>
    </lineage>
</organism>
<comment type="caution">
    <text evidence="2">The sequence shown here is derived from an EMBL/GenBank/DDBJ whole genome shotgun (WGS) entry which is preliminary data.</text>
</comment>
<accession>A0A0F5YBN0</accession>
<dbReference type="InterPro" id="IPR006660">
    <property type="entry name" value="Arsenate_reductase-like"/>
</dbReference>
<evidence type="ECO:0008006" key="4">
    <source>
        <dbReference type="Google" id="ProtNLM"/>
    </source>
</evidence>